<dbReference type="eggNOG" id="ENOG502QSRH">
    <property type="taxonomic scope" value="Eukaryota"/>
</dbReference>
<accession>A9U797</accession>
<dbReference type="InterPro" id="IPR036291">
    <property type="entry name" value="NAD(P)-bd_dom_sf"/>
</dbReference>
<dbReference type="Pfam" id="PF12787">
    <property type="entry name" value="EcsC"/>
    <property type="match status" value="1"/>
</dbReference>
<proteinExistence type="predicted"/>
<dbReference type="PANTHER" id="PTHR32487">
    <property type="entry name" value="3-OXO-DELTA(4,5)-STEROID 5-BETA-REDUCTASE"/>
    <property type="match status" value="1"/>
</dbReference>
<dbReference type="Gene3D" id="3.40.50.720">
    <property type="entry name" value="NAD(P)-binding Rossmann-like Domain"/>
    <property type="match status" value="1"/>
</dbReference>
<feature type="domain" description="PRISE-like Rossmann-fold" evidence="3">
    <location>
        <begin position="3"/>
        <end position="180"/>
    </location>
</feature>
<dbReference type="InterPro" id="IPR055222">
    <property type="entry name" value="PRISE-like_Rossmann-fold"/>
</dbReference>
<dbReference type="AlphaFoldDB" id="A9U797"/>
<dbReference type="HOGENOM" id="CLU_030125_0_1_1"/>
<feature type="region of interest" description="Disordered" evidence="1">
    <location>
        <begin position="362"/>
        <end position="385"/>
    </location>
</feature>
<evidence type="ECO:0000256" key="1">
    <source>
        <dbReference type="SAM" id="MobiDB-lite"/>
    </source>
</evidence>
<dbReference type="InterPro" id="IPR019887">
    <property type="entry name" value="Tscrpt_reg_AsnC/Lrp_C"/>
</dbReference>
<feature type="domain" description="Transcription regulator AsnC/Lrp ligand binding" evidence="2">
    <location>
        <begin position="196"/>
        <end position="255"/>
    </location>
</feature>
<feature type="non-terminal residue" evidence="4">
    <location>
        <position position="466"/>
    </location>
</feature>
<protein>
    <submittedName>
        <fullName evidence="4">Predicted protein</fullName>
    </submittedName>
</protein>
<dbReference type="SUPFAM" id="SSF54909">
    <property type="entry name" value="Dimeric alpha+beta barrel"/>
    <property type="match status" value="1"/>
</dbReference>
<dbReference type="InterPro" id="IPR024787">
    <property type="entry name" value="EcsC"/>
</dbReference>
<evidence type="ECO:0000313" key="4">
    <source>
        <dbReference type="EMBL" id="EDQ48456.1"/>
    </source>
</evidence>
<evidence type="ECO:0000259" key="2">
    <source>
        <dbReference type="Pfam" id="PF01037"/>
    </source>
</evidence>
<evidence type="ECO:0000259" key="3">
    <source>
        <dbReference type="Pfam" id="PF22917"/>
    </source>
</evidence>
<organism>
    <name type="scientific">Physcomitrium patens</name>
    <name type="common">Spreading-leaved earth moss</name>
    <name type="synonym">Physcomitrella patens</name>
    <dbReference type="NCBI Taxonomy" id="3218"/>
    <lineage>
        <taxon>Eukaryota</taxon>
        <taxon>Viridiplantae</taxon>
        <taxon>Streptophyta</taxon>
        <taxon>Embryophyta</taxon>
        <taxon>Bryophyta</taxon>
        <taxon>Bryophytina</taxon>
        <taxon>Bryopsida</taxon>
        <taxon>Funariidae</taxon>
        <taxon>Funariales</taxon>
        <taxon>Funariaceae</taxon>
        <taxon>Physcomitrium</taxon>
    </lineage>
</organism>
<dbReference type="InterPro" id="IPR011008">
    <property type="entry name" value="Dimeric_a/b-barrel"/>
</dbReference>
<dbReference type="SUPFAM" id="SSF51735">
    <property type="entry name" value="NAD(P)-binding Rossmann-fold domains"/>
    <property type="match status" value="1"/>
</dbReference>
<dbReference type="Pfam" id="PF22917">
    <property type="entry name" value="PRISE"/>
    <property type="match status" value="1"/>
</dbReference>
<gene>
    <name evidence="4" type="ORF">PHYPADRAFT_103784</name>
</gene>
<name>A9U797_PHYPA</name>
<sequence length="466" mass="51624">MQGYKVYGAHLGPFKTPAKESDAGHMPPEFNVDQQQFLEKRQQGKAWTWSAIRPSVVAGFALGNPMNLAMVIAVYASISKELGIPLRFPGKPGAYHTLMEVTDAGLLAKATVWAATDPRCANQAFNINNGDLFRWNEMWPKIADYFGMETAPPLQMSLDVVMADKEPLWNDMVQKHGLAPHSYQEAGKSMSVYFLIEVEWNLLETVAETLLADDEITSVYQMSGGPHLHVHALMDDQEHVEKYLRKLQTVEGITNPDRGKGVSGPCYMNSQFWEVSGQMETKDQLEQELRRIEKWEKDQKSAWFWEKWSRLPFMLLDRLTPKVIQDKLAEGLGEVGRFLQTGGQYLVQRRSILKRLERTHSLLGSGPEGSRAPEPADGHDGGDGAGLTLAEAANLPLAVMDSVADELTASRAKLAAAQGATTGIGGVLTLAIDIPAVLGLSLKVLQEIAVCYGYDPRDEKERLFIV</sequence>
<dbReference type="EMBL" id="DS546400">
    <property type="protein sequence ID" value="EDQ48456.1"/>
    <property type="molecule type" value="Genomic_DNA"/>
</dbReference>
<dbReference type="Pfam" id="PF01037">
    <property type="entry name" value="AsnC_trans_reg"/>
    <property type="match status" value="1"/>
</dbReference>
<dbReference type="GO" id="GO:0016627">
    <property type="term" value="F:oxidoreductase activity, acting on the CH-CH group of donors"/>
    <property type="evidence" value="ECO:0007669"/>
    <property type="project" value="UniProtKB-ARBA"/>
</dbReference>
<reference evidence="4" key="1">
    <citation type="journal article" date="2008" name="Science">
        <title>The Physcomitrella genome reveals evolutionary insights into the conquest of land by plants.</title>
        <authorList>
            <person name="Rensing S."/>
            <person name="Lang D."/>
            <person name="Zimmer A."/>
            <person name="Terry A."/>
            <person name="Salamov A."/>
            <person name="Shapiro H."/>
            <person name="Nishiyama T."/>
            <person name="Perroud P.-F."/>
            <person name="Lindquist E."/>
            <person name="Kamisugi Y."/>
            <person name="Tanahashi T."/>
            <person name="Sakakibara K."/>
            <person name="Fujita T."/>
            <person name="Oishi K."/>
            <person name="Shin-I T."/>
            <person name="Kuroki Y."/>
            <person name="Toyoda A."/>
            <person name="Suzuki Y."/>
            <person name="Hashimoto A."/>
            <person name="Yamaguchi K."/>
            <person name="Sugano A."/>
            <person name="Kohara Y."/>
            <person name="Fujiyama A."/>
            <person name="Anterola A."/>
            <person name="Aoki S."/>
            <person name="Ashton N."/>
            <person name="Barbazuk W.B."/>
            <person name="Barker E."/>
            <person name="Bennetzen J."/>
            <person name="Bezanilla M."/>
            <person name="Blankenship R."/>
            <person name="Cho S.H."/>
            <person name="Dutcher S."/>
            <person name="Estelle M."/>
            <person name="Fawcett J.A."/>
            <person name="Gundlach H."/>
            <person name="Hanada K."/>
            <person name="Heyl A."/>
            <person name="Hicks K.A."/>
            <person name="Hugh J."/>
            <person name="Lohr M."/>
            <person name="Mayer K."/>
            <person name="Melkozernov A."/>
            <person name="Murata T."/>
            <person name="Nelson D."/>
            <person name="Pils B."/>
            <person name="Prigge M."/>
            <person name="Reiss B."/>
            <person name="Renner T."/>
            <person name="Rombauts S."/>
            <person name="Rushton P."/>
            <person name="Sanderfoot A."/>
            <person name="Schween G."/>
            <person name="Shiu S.-H."/>
            <person name="Stueber K."/>
            <person name="Theodoulou F.L."/>
            <person name="Tu H."/>
            <person name="Van de Peer Y."/>
            <person name="Verrier P.J."/>
            <person name="Waters E."/>
            <person name="Wood A."/>
            <person name="Yang L."/>
            <person name="Cove D."/>
            <person name="Cuming A."/>
            <person name="Hasebe M."/>
            <person name="Lucas S."/>
            <person name="Mishler D.B."/>
            <person name="Reski R."/>
            <person name="Grigoriev I."/>
            <person name="Quatrano R.S."/>
            <person name="Boore J.L."/>
        </authorList>
    </citation>
    <scope>NUCLEOTIDE SEQUENCE [LARGE SCALE GENOMIC DNA]</scope>
</reference>
<dbReference type="PANTHER" id="PTHR32487:SF0">
    <property type="entry name" value="3-OXO-DELTA(4,5)-STEROID 5-BETA-REDUCTASE"/>
    <property type="match status" value="1"/>
</dbReference>